<accession>A0A0E9VD41</accession>
<dbReference type="EMBL" id="GBXM01033212">
    <property type="protein sequence ID" value="JAH75365.1"/>
    <property type="molecule type" value="Transcribed_RNA"/>
</dbReference>
<dbReference type="AlphaFoldDB" id="A0A0E9VD41"/>
<reference evidence="1" key="2">
    <citation type="journal article" date="2015" name="Fish Shellfish Immunol.">
        <title>Early steps in the European eel (Anguilla anguilla)-Vibrio vulnificus interaction in the gills: Role of the RtxA13 toxin.</title>
        <authorList>
            <person name="Callol A."/>
            <person name="Pajuelo D."/>
            <person name="Ebbesson L."/>
            <person name="Teles M."/>
            <person name="MacKenzie S."/>
            <person name="Amaro C."/>
        </authorList>
    </citation>
    <scope>NUCLEOTIDE SEQUENCE</scope>
</reference>
<sequence>MARNDRTLGIRAHSPISTDFSQLHMVCSLAVCFTTPLK</sequence>
<organism evidence="1">
    <name type="scientific">Anguilla anguilla</name>
    <name type="common">European freshwater eel</name>
    <name type="synonym">Muraena anguilla</name>
    <dbReference type="NCBI Taxonomy" id="7936"/>
    <lineage>
        <taxon>Eukaryota</taxon>
        <taxon>Metazoa</taxon>
        <taxon>Chordata</taxon>
        <taxon>Craniata</taxon>
        <taxon>Vertebrata</taxon>
        <taxon>Euteleostomi</taxon>
        <taxon>Actinopterygii</taxon>
        <taxon>Neopterygii</taxon>
        <taxon>Teleostei</taxon>
        <taxon>Anguilliformes</taxon>
        <taxon>Anguillidae</taxon>
        <taxon>Anguilla</taxon>
    </lineage>
</organism>
<evidence type="ECO:0000313" key="1">
    <source>
        <dbReference type="EMBL" id="JAH75365.1"/>
    </source>
</evidence>
<proteinExistence type="predicted"/>
<name>A0A0E9VD41_ANGAN</name>
<reference evidence="1" key="1">
    <citation type="submission" date="2014-11" db="EMBL/GenBank/DDBJ databases">
        <authorList>
            <person name="Amaro Gonzalez C."/>
        </authorList>
    </citation>
    <scope>NUCLEOTIDE SEQUENCE</scope>
</reference>
<protein>
    <submittedName>
        <fullName evidence="1">Uncharacterized protein</fullName>
    </submittedName>
</protein>